<dbReference type="GO" id="GO:0006310">
    <property type="term" value="P:DNA recombination"/>
    <property type="evidence" value="ECO:0007669"/>
    <property type="project" value="InterPro"/>
</dbReference>
<sequence length="567" mass="61353">MLKPKRWRLPPKPSAHELAPFASLHPILAQILHQRGWRSPAEAEAFLRGDPVNGDPFKLHGMAKAVARIRHAIRKGEKIVVYGDFDADGVTSTALLVSVLRALGADVQPYIPHRVDEGYGLNDAALIGLARRGFKLCITVDCGIRSVREVQTANAHRLDMIITDHHSVGPELPPALTVINPKQAACQSGESMLAGVGVTFRLAQALLKIAREADKRPLPLQESDLLDLVAIGTVADLVPLNRPENRALALRGIAALHQARRPGVRALLKAAGIAPEAVDATSIGFAIGPRLNAAGRLESAMKAYQLLMAEDEAEAAERAAELNRLNARRQELTRALQEHARKIAALDSDAPLIFAADSAFAQGVVGLVASRLTEEYYRPSVILHQGQAESHGSCRSIPEFNITEALDACADLLVRHGGHAQAAGFTIYNENLPAFRERLTAIAAAQLGGRTLQPTLEIDAELELDQLSFDLYESLQALEPCGNSFPQPIFCARNLRVLSARAVGTDAAHLQLRLSDGERVVKAIAFNFGKYAETLPPVLDIAFQIVLNEWNGEPALELNIKDLRPAG</sequence>
<dbReference type="AlphaFoldDB" id="A0A2M8PZH5"/>
<evidence type="ECO:0000256" key="2">
    <source>
        <dbReference type="ARBA" id="ARBA00019841"/>
    </source>
</evidence>
<dbReference type="PANTHER" id="PTHR30255">
    <property type="entry name" value="SINGLE-STRANDED-DNA-SPECIFIC EXONUCLEASE RECJ"/>
    <property type="match status" value="1"/>
</dbReference>
<dbReference type="InterPro" id="IPR003156">
    <property type="entry name" value="DHHA1_dom"/>
</dbReference>
<dbReference type="Gene3D" id="2.40.50.460">
    <property type="match status" value="1"/>
</dbReference>
<feature type="coiled-coil region" evidence="6">
    <location>
        <begin position="308"/>
        <end position="349"/>
    </location>
</feature>
<feature type="domain" description="RecJ OB" evidence="9">
    <location>
        <begin position="458"/>
        <end position="562"/>
    </location>
</feature>
<keyword evidence="4" id="KW-0378">Hydrolase</keyword>
<dbReference type="Proteomes" id="UP000228947">
    <property type="component" value="Unassembled WGS sequence"/>
</dbReference>
<dbReference type="Pfam" id="PF01368">
    <property type="entry name" value="DHH"/>
    <property type="match status" value="1"/>
</dbReference>
<dbReference type="GO" id="GO:0003676">
    <property type="term" value="F:nucleic acid binding"/>
    <property type="evidence" value="ECO:0007669"/>
    <property type="project" value="InterPro"/>
</dbReference>
<keyword evidence="5 10" id="KW-0269">Exonuclease</keyword>
<evidence type="ECO:0000256" key="1">
    <source>
        <dbReference type="ARBA" id="ARBA00005915"/>
    </source>
</evidence>
<dbReference type="InterPro" id="IPR041122">
    <property type="entry name" value="RecJ_OB"/>
</dbReference>
<reference evidence="10 11" key="1">
    <citation type="submission" date="2017-11" db="EMBL/GenBank/DDBJ databases">
        <title>Evolution of Phototrophy in the Chloroflexi Phylum Driven by Horizontal Gene Transfer.</title>
        <authorList>
            <person name="Ward L.M."/>
            <person name="Hemp J."/>
            <person name="Shih P.M."/>
            <person name="Mcglynn S.E."/>
            <person name="Fischer W."/>
        </authorList>
    </citation>
    <scope>NUCLEOTIDE SEQUENCE [LARGE SCALE GENOMIC DNA]</scope>
    <source>
        <strain evidence="10">CP1_1M</strain>
    </source>
</reference>
<dbReference type="Gene3D" id="3.90.1640.30">
    <property type="match status" value="1"/>
</dbReference>
<evidence type="ECO:0000256" key="4">
    <source>
        <dbReference type="ARBA" id="ARBA00022801"/>
    </source>
</evidence>
<comment type="caution">
    <text evidence="10">The sequence shown here is derived from an EMBL/GenBank/DDBJ whole genome shotgun (WGS) entry which is preliminary data.</text>
</comment>
<evidence type="ECO:0000259" key="8">
    <source>
        <dbReference type="Pfam" id="PF02272"/>
    </source>
</evidence>
<keyword evidence="3" id="KW-0540">Nuclease</keyword>
<proteinExistence type="inferred from homology"/>
<evidence type="ECO:0000256" key="5">
    <source>
        <dbReference type="ARBA" id="ARBA00022839"/>
    </source>
</evidence>
<name>A0A2M8PZH5_9CHLR</name>
<feature type="domain" description="DDH" evidence="7">
    <location>
        <begin position="78"/>
        <end position="233"/>
    </location>
</feature>
<dbReference type="PANTHER" id="PTHR30255:SF2">
    <property type="entry name" value="SINGLE-STRANDED-DNA-SPECIFIC EXONUCLEASE RECJ"/>
    <property type="match status" value="1"/>
</dbReference>
<dbReference type="SUPFAM" id="SSF64182">
    <property type="entry name" value="DHH phosphoesterases"/>
    <property type="match status" value="1"/>
</dbReference>
<dbReference type="InterPro" id="IPR001667">
    <property type="entry name" value="DDH_dom"/>
</dbReference>
<dbReference type="NCBIfam" id="TIGR00644">
    <property type="entry name" value="recJ"/>
    <property type="match status" value="1"/>
</dbReference>
<dbReference type="Pfam" id="PF02272">
    <property type="entry name" value="DHHA1"/>
    <property type="match status" value="1"/>
</dbReference>
<evidence type="ECO:0000313" key="10">
    <source>
        <dbReference type="EMBL" id="PJF42945.1"/>
    </source>
</evidence>
<organism evidence="10 11">
    <name type="scientific">Candidatus Thermofonsia Clade 1 bacterium</name>
    <dbReference type="NCBI Taxonomy" id="2364210"/>
    <lineage>
        <taxon>Bacteria</taxon>
        <taxon>Bacillati</taxon>
        <taxon>Chloroflexota</taxon>
        <taxon>Candidatus Thermofontia</taxon>
        <taxon>Candidatus Thermofonsia Clade 1</taxon>
    </lineage>
</organism>
<dbReference type="GO" id="GO:0008409">
    <property type="term" value="F:5'-3' exonuclease activity"/>
    <property type="evidence" value="ECO:0007669"/>
    <property type="project" value="InterPro"/>
</dbReference>
<dbReference type="GO" id="GO:0006281">
    <property type="term" value="P:DNA repair"/>
    <property type="evidence" value="ECO:0007669"/>
    <property type="project" value="InterPro"/>
</dbReference>
<accession>A0A2M8PZH5</accession>
<evidence type="ECO:0000259" key="7">
    <source>
        <dbReference type="Pfam" id="PF01368"/>
    </source>
</evidence>
<keyword evidence="6" id="KW-0175">Coiled coil</keyword>
<gene>
    <name evidence="10" type="primary">recJ</name>
    <name evidence="10" type="ORF">CUN50_02160</name>
</gene>
<protein>
    <recommendedName>
        <fullName evidence="2">Single-stranded-DNA-specific exonuclease RecJ</fullName>
    </recommendedName>
</protein>
<evidence type="ECO:0000259" key="9">
    <source>
        <dbReference type="Pfam" id="PF17768"/>
    </source>
</evidence>
<feature type="domain" description="DHHA1" evidence="8">
    <location>
        <begin position="353"/>
        <end position="443"/>
    </location>
</feature>
<dbReference type="EMBL" id="PGTL01000006">
    <property type="protein sequence ID" value="PJF42945.1"/>
    <property type="molecule type" value="Genomic_DNA"/>
</dbReference>
<dbReference type="Pfam" id="PF17768">
    <property type="entry name" value="RecJ_OB"/>
    <property type="match status" value="1"/>
</dbReference>
<evidence type="ECO:0000313" key="11">
    <source>
        <dbReference type="Proteomes" id="UP000228947"/>
    </source>
</evidence>
<dbReference type="InterPro" id="IPR004610">
    <property type="entry name" value="RecJ"/>
</dbReference>
<dbReference type="InterPro" id="IPR038763">
    <property type="entry name" value="DHH_sf"/>
</dbReference>
<dbReference type="InterPro" id="IPR051673">
    <property type="entry name" value="SSDNA_exonuclease_RecJ"/>
</dbReference>
<comment type="similarity">
    <text evidence="1">Belongs to the RecJ family.</text>
</comment>
<evidence type="ECO:0000256" key="6">
    <source>
        <dbReference type="SAM" id="Coils"/>
    </source>
</evidence>
<evidence type="ECO:0000256" key="3">
    <source>
        <dbReference type="ARBA" id="ARBA00022722"/>
    </source>
</evidence>